<dbReference type="InterPro" id="IPR011060">
    <property type="entry name" value="RibuloseP-bd_barrel"/>
</dbReference>
<dbReference type="PANTHER" id="PTHR22854:SF2">
    <property type="entry name" value="INDOLE-3-GLYCEROL-PHOSPHATE SYNTHASE"/>
    <property type="match status" value="1"/>
</dbReference>
<keyword evidence="8" id="KW-0456">Lyase</keyword>
<evidence type="ECO:0000256" key="3">
    <source>
        <dbReference type="ARBA" id="ARBA00012362"/>
    </source>
</evidence>
<dbReference type="GO" id="GO:0000162">
    <property type="term" value="P:L-tryptophan biosynthetic process"/>
    <property type="evidence" value="ECO:0007669"/>
    <property type="project" value="UniProtKB-UniPathway"/>
</dbReference>
<dbReference type="GO" id="GO:0004640">
    <property type="term" value="F:phosphoribosylanthranilate isomerase activity"/>
    <property type="evidence" value="ECO:0007669"/>
    <property type="project" value="TreeGrafter"/>
</dbReference>
<keyword evidence="5" id="KW-0210">Decarboxylase</keyword>
<evidence type="ECO:0000256" key="8">
    <source>
        <dbReference type="ARBA" id="ARBA00023239"/>
    </source>
</evidence>
<dbReference type="Gene3D" id="3.20.20.70">
    <property type="entry name" value="Aldolase class I"/>
    <property type="match status" value="1"/>
</dbReference>
<keyword evidence="4" id="KW-0028">Amino-acid biosynthesis</keyword>
<proteinExistence type="predicted"/>
<evidence type="ECO:0000256" key="5">
    <source>
        <dbReference type="ARBA" id="ARBA00022793"/>
    </source>
</evidence>
<evidence type="ECO:0000256" key="1">
    <source>
        <dbReference type="ARBA" id="ARBA00001633"/>
    </source>
</evidence>
<evidence type="ECO:0000313" key="11">
    <source>
        <dbReference type="EMBL" id="RDH41040.1"/>
    </source>
</evidence>
<dbReference type="PANTHER" id="PTHR22854">
    <property type="entry name" value="TRYPTOPHAN BIOSYNTHESIS PROTEIN"/>
    <property type="match status" value="1"/>
</dbReference>
<dbReference type="Pfam" id="PF00218">
    <property type="entry name" value="IGPS"/>
    <property type="match status" value="1"/>
</dbReference>
<keyword evidence="9" id="KW-0472">Membrane</keyword>
<dbReference type="GO" id="GO:0004425">
    <property type="term" value="F:indole-3-glycerol-phosphate synthase activity"/>
    <property type="evidence" value="ECO:0007669"/>
    <property type="project" value="UniProtKB-EC"/>
</dbReference>
<protein>
    <recommendedName>
        <fullName evidence="3">indole-3-glycerol-phosphate synthase</fullName>
        <ecNumber evidence="3">4.1.1.48</ecNumber>
    </recommendedName>
</protein>
<comment type="caution">
    <text evidence="11">The sequence shown here is derived from an EMBL/GenBank/DDBJ whole genome shotgun (WGS) entry which is preliminary data.</text>
</comment>
<evidence type="ECO:0000256" key="4">
    <source>
        <dbReference type="ARBA" id="ARBA00022605"/>
    </source>
</evidence>
<reference evidence="11 12" key="2">
    <citation type="journal article" date="2018" name="J. Invertebr. Pathol.">
        <title>'Candidatus Aquirickettsiella gammari' (Gammaproteobacteria: Legionellales: Coxiellaceae): A bacterial pathogen of the freshwater crustacean Gammarus fossarum (Malacostraca: Amphipoda).</title>
        <authorList>
            <person name="Bojko J."/>
            <person name="Dunn A.M."/>
            <person name="Stebbing P.D."/>
            <person name="van Aerle R."/>
            <person name="Bacela-Spychalska K."/>
            <person name="Bean T.P."/>
            <person name="Urrutia A."/>
            <person name="Stentiford G.D."/>
        </authorList>
    </citation>
    <scope>NUCLEOTIDE SEQUENCE [LARGE SCALE GENOMIC DNA]</scope>
    <source>
        <strain evidence="11">RA15029</strain>
    </source>
</reference>
<gene>
    <name evidence="11" type="ORF">CFE62_001320</name>
</gene>
<evidence type="ECO:0000259" key="10">
    <source>
        <dbReference type="Pfam" id="PF00218"/>
    </source>
</evidence>
<dbReference type="AlphaFoldDB" id="A0A370CKR1"/>
<dbReference type="InterPro" id="IPR045186">
    <property type="entry name" value="Indole-3-glycerol_P_synth"/>
</dbReference>
<keyword evidence="7" id="KW-0057">Aromatic amino acid biosynthesis</keyword>
<feature type="transmembrane region" description="Helical" evidence="9">
    <location>
        <begin position="119"/>
        <end position="137"/>
    </location>
</feature>
<accession>A0A370CKR1</accession>
<evidence type="ECO:0000256" key="6">
    <source>
        <dbReference type="ARBA" id="ARBA00022822"/>
    </source>
</evidence>
<comment type="catalytic activity">
    <reaction evidence="1">
        <text>1-(2-carboxyphenylamino)-1-deoxy-D-ribulose 5-phosphate + H(+) = (1S,2R)-1-C-(indol-3-yl)glycerol 3-phosphate + CO2 + H2O</text>
        <dbReference type="Rhea" id="RHEA:23476"/>
        <dbReference type="ChEBI" id="CHEBI:15377"/>
        <dbReference type="ChEBI" id="CHEBI:15378"/>
        <dbReference type="ChEBI" id="CHEBI:16526"/>
        <dbReference type="ChEBI" id="CHEBI:58613"/>
        <dbReference type="ChEBI" id="CHEBI:58866"/>
        <dbReference type="EC" id="4.1.1.48"/>
    </reaction>
</comment>
<dbReference type="SUPFAM" id="SSF51366">
    <property type="entry name" value="Ribulose-phoshate binding barrel"/>
    <property type="match status" value="1"/>
</dbReference>
<evidence type="ECO:0000313" key="12">
    <source>
        <dbReference type="Proteomes" id="UP000226429"/>
    </source>
</evidence>
<dbReference type="InterPro" id="IPR013798">
    <property type="entry name" value="Indole-3-glycerol_P_synth_dom"/>
</dbReference>
<sequence length="252" mass="27820">MRTRVLKRVEQISLLLEEASSQHLNFCHIFQDKSSPAIIAEIKFASPSQGAIYPGSLTPVQLAENYCTHGARALSVLTEPYFFRGDIQYIRQIRSAFPLCPILLKDFILHPLQIKQAQVFGANAVLLIVAFLTPALLQELYTYAVSLNLTPLVEVHDAEELSLALELKPKIIGINNRNLRSLAVALQTSYQLIQLIPDTVFAVCESGISTCREIKAMITAGFDGLLIGSKLMQSPQPGEVLSALLKEYPDAL</sequence>
<dbReference type="EMBL" id="NMOS02000002">
    <property type="protein sequence ID" value="RDH41040.1"/>
    <property type="molecule type" value="Genomic_DNA"/>
</dbReference>
<keyword evidence="9" id="KW-0812">Transmembrane</keyword>
<dbReference type="Proteomes" id="UP000226429">
    <property type="component" value="Unassembled WGS sequence"/>
</dbReference>
<keyword evidence="12" id="KW-1185">Reference proteome</keyword>
<organism evidence="11 12">
    <name type="scientific">Candidatus Aquirickettsiella gammari</name>
    <dbReference type="NCBI Taxonomy" id="2016198"/>
    <lineage>
        <taxon>Bacteria</taxon>
        <taxon>Pseudomonadati</taxon>
        <taxon>Pseudomonadota</taxon>
        <taxon>Gammaproteobacteria</taxon>
        <taxon>Legionellales</taxon>
        <taxon>Coxiellaceae</taxon>
        <taxon>Candidatus Aquirickettsiella</taxon>
    </lineage>
</organism>
<evidence type="ECO:0000256" key="7">
    <source>
        <dbReference type="ARBA" id="ARBA00023141"/>
    </source>
</evidence>
<keyword evidence="9" id="KW-1133">Transmembrane helix</keyword>
<keyword evidence="6" id="KW-0822">Tryptophan biosynthesis</keyword>
<dbReference type="UniPathway" id="UPA00035">
    <property type="reaction ID" value="UER00043"/>
</dbReference>
<dbReference type="EC" id="4.1.1.48" evidence="3"/>
<evidence type="ECO:0000256" key="2">
    <source>
        <dbReference type="ARBA" id="ARBA00004696"/>
    </source>
</evidence>
<dbReference type="CDD" id="cd00331">
    <property type="entry name" value="IGPS"/>
    <property type="match status" value="1"/>
</dbReference>
<comment type="pathway">
    <text evidence="2">Amino-acid biosynthesis; L-tryptophan biosynthesis; L-tryptophan from chorismate: step 4/5.</text>
</comment>
<name>A0A370CKR1_9COXI</name>
<dbReference type="InterPro" id="IPR013785">
    <property type="entry name" value="Aldolase_TIM"/>
</dbReference>
<reference evidence="11 12" key="1">
    <citation type="journal article" date="2017" name="Int. J. Syst. Evol. Microbiol.">
        <title>Aquarickettsiella crustaci n. gen. n. sp. (Gammaproteobacteria: Legionellales: Coxiellaceae); a bacterial pathogen of the freshwater crustacean: Gammarus fossarum (Malacostraca: Amphipoda).</title>
        <authorList>
            <person name="Bojko J."/>
            <person name="Dunn A.M."/>
            <person name="Stebbing P.D."/>
            <person name="Van Aerle R."/>
            <person name="Bacela-Spychalska K."/>
            <person name="Bean T.P."/>
            <person name="Stentiford G.D."/>
        </authorList>
    </citation>
    <scope>NUCLEOTIDE SEQUENCE [LARGE SCALE GENOMIC DNA]</scope>
    <source>
        <strain evidence="11">RA15029</strain>
    </source>
</reference>
<feature type="domain" description="Indole-3-glycerol phosphate synthase" evidence="10">
    <location>
        <begin position="19"/>
        <end position="238"/>
    </location>
</feature>
<evidence type="ECO:0000256" key="9">
    <source>
        <dbReference type="SAM" id="Phobius"/>
    </source>
</evidence>